<evidence type="ECO:0000256" key="4">
    <source>
        <dbReference type="ARBA" id="ARBA00022989"/>
    </source>
</evidence>
<feature type="transmembrane region" description="Helical" evidence="7">
    <location>
        <begin position="28"/>
        <end position="47"/>
    </location>
</feature>
<dbReference type="Pfam" id="PF02706">
    <property type="entry name" value="Wzz"/>
    <property type="match status" value="1"/>
</dbReference>
<feature type="domain" description="Polysaccharide chain length determinant N-terminal" evidence="8">
    <location>
        <begin position="13"/>
        <end position="72"/>
    </location>
</feature>
<evidence type="ECO:0000256" key="1">
    <source>
        <dbReference type="ARBA" id="ARBA00004651"/>
    </source>
</evidence>
<protein>
    <submittedName>
        <fullName evidence="10">Chain length determinant protein (Polysaccharide antigen chain regulator)</fullName>
    </submittedName>
</protein>
<sequence>MHVDSNKENGPDGFELQRFIRAILRQKLVVIGFTVLGAVLAASYAFLATPVYEAKAFVAPPSQNDIANFHYGRMRESELTPYTVKDVYDIYTRRLQGESLRRTFFYKVYVPSLSADERKSSQDVLYARFSQVLRVVPPLKETSDKYSVVVQTNNPQQAKEWAAAYVSQAGDLAKNEMIRNLAIESQVRARNLEQQISSARETSRKAREDSLVKLSEALRIAKAIGLEKPPAITVNQSVIAGGESGQLTYMRGSKALKAEIENLQARKSDDPFTDRLRDLQDKYNFFSGLKTDAALVSVYRQDGDVELPDNPIKPNKRLILILGVISGLILGVAFVLVRRFFAETSE</sequence>
<accession>A0A1H2AKT2</accession>
<dbReference type="Pfam" id="PF13807">
    <property type="entry name" value="GNVR"/>
    <property type="match status" value="1"/>
</dbReference>
<feature type="domain" description="Tyrosine-protein kinase G-rich" evidence="9">
    <location>
        <begin position="306"/>
        <end position="340"/>
    </location>
</feature>
<feature type="transmembrane region" description="Helical" evidence="7">
    <location>
        <begin position="318"/>
        <end position="337"/>
    </location>
</feature>
<organism evidence="10 11">
    <name type="scientific">Pseudomonas prosekii</name>
    <dbReference type="NCBI Taxonomy" id="1148509"/>
    <lineage>
        <taxon>Bacteria</taxon>
        <taxon>Pseudomonadati</taxon>
        <taxon>Pseudomonadota</taxon>
        <taxon>Gammaproteobacteria</taxon>
        <taxon>Pseudomonadales</taxon>
        <taxon>Pseudomonadaceae</taxon>
        <taxon>Pseudomonas</taxon>
    </lineage>
</organism>
<dbReference type="PANTHER" id="PTHR32309">
    <property type="entry name" value="TYROSINE-PROTEIN KINASE"/>
    <property type="match status" value="1"/>
</dbReference>
<evidence type="ECO:0000313" key="11">
    <source>
        <dbReference type="Proteomes" id="UP000198481"/>
    </source>
</evidence>
<proteinExistence type="predicted"/>
<dbReference type="RefSeq" id="WP_092279421.1">
    <property type="nucleotide sequence ID" value="NZ_LT629762.1"/>
</dbReference>
<dbReference type="Proteomes" id="UP000198481">
    <property type="component" value="Chromosome I"/>
</dbReference>
<dbReference type="EMBL" id="LT629762">
    <property type="protein sequence ID" value="SDT46136.1"/>
    <property type="molecule type" value="Genomic_DNA"/>
</dbReference>
<feature type="coiled-coil region" evidence="6">
    <location>
        <begin position="182"/>
        <end position="209"/>
    </location>
</feature>
<keyword evidence="5 7" id="KW-0472">Membrane</keyword>
<dbReference type="AlphaFoldDB" id="A0A1H2AKT2"/>
<keyword evidence="6" id="KW-0175">Coiled coil</keyword>
<dbReference type="InterPro" id="IPR032807">
    <property type="entry name" value="GNVR"/>
</dbReference>
<evidence type="ECO:0000259" key="8">
    <source>
        <dbReference type="Pfam" id="PF02706"/>
    </source>
</evidence>
<reference evidence="10 11" key="1">
    <citation type="submission" date="2016-10" db="EMBL/GenBank/DDBJ databases">
        <authorList>
            <person name="de Groot N.N."/>
        </authorList>
    </citation>
    <scope>NUCLEOTIDE SEQUENCE [LARGE SCALE GENOMIC DNA]</scope>
    <source>
        <strain evidence="10 11">LMG 26867</strain>
    </source>
</reference>
<gene>
    <name evidence="10" type="ORF">SAMN05216222_4507</name>
</gene>
<evidence type="ECO:0000313" key="10">
    <source>
        <dbReference type="EMBL" id="SDT46136.1"/>
    </source>
</evidence>
<evidence type="ECO:0000256" key="5">
    <source>
        <dbReference type="ARBA" id="ARBA00023136"/>
    </source>
</evidence>
<dbReference type="SUPFAM" id="SSF160355">
    <property type="entry name" value="Bacterial polysaccharide co-polymerase-like"/>
    <property type="match status" value="1"/>
</dbReference>
<dbReference type="GO" id="GO:0004713">
    <property type="term" value="F:protein tyrosine kinase activity"/>
    <property type="evidence" value="ECO:0007669"/>
    <property type="project" value="TreeGrafter"/>
</dbReference>
<keyword evidence="4 7" id="KW-1133">Transmembrane helix</keyword>
<keyword evidence="3 7" id="KW-0812">Transmembrane</keyword>
<comment type="subcellular location">
    <subcellularLocation>
        <location evidence="1">Cell membrane</location>
        <topology evidence="1">Multi-pass membrane protein</topology>
    </subcellularLocation>
</comment>
<dbReference type="InterPro" id="IPR050445">
    <property type="entry name" value="Bact_polysacc_biosynth/exp"/>
</dbReference>
<evidence type="ECO:0000256" key="7">
    <source>
        <dbReference type="SAM" id="Phobius"/>
    </source>
</evidence>
<evidence type="ECO:0000256" key="6">
    <source>
        <dbReference type="SAM" id="Coils"/>
    </source>
</evidence>
<dbReference type="STRING" id="1148509.SAMN05216222_4507"/>
<dbReference type="InterPro" id="IPR003856">
    <property type="entry name" value="LPS_length_determ_N"/>
</dbReference>
<dbReference type="GO" id="GO:0005886">
    <property type="term" value="C:plasma membrane"/>
    <property type="evidence" value="ECO:0007669"/>
    <property type="project" value="UniProtKB-SubCell"/>
</dbReference>
<name>A0A1H2AKT2_9PSED</name>
<dbReference type="PANTHER" id="PTHR32309:SF13">
    <property type="entry name" value="FERRIC ENTEROBACTIN TRANSPORT PROTEIN FEPE"/>
    <property type="match status" value="1"/>
</dbReference>
<evidence type="ECO:0000256" key="3">
    <source>
        <dbReference type="ARBA" id="ARBA00022692"/>
    </source>
</evidence>
<evidence type="ECO:0000256" key="2">
    <source>
        <dbReference type="ARBA" id="ARBA00022475"/>
    </source>
</evidence>
<dbReference type="Gene3D" id="3.30.1890.10">
    <property type="entry name" value="FepE-like"/>
    <property type="match status" value="1"/>
</dbReference>
<evidence type="ECO:0000259" key="9">
    <source>
        <dbReference type="Pfam" id="PF13807"/>
    </source>
</evidence>
<keyword evidence="2" id="KW-1003">Cell membrane</keyword>